<feature type="compositionally biased region" description="Basic and acidic residues" evidence="2">
    <location>
        <begin position="103"/>
        <end position="114"/>
    </location>
</feature>
<feature type="compositionally biased region" description="Basic and acidic residues" evidence="2">
    <location>
        <begin position="137"/>
        <end position="157"/>
    </location>
</feature>
<dbReference type="PANTHER" id="PTHR45868:SF69">
    <property type="entry name" value="HEAVY METAL-ASSOCIATED ISOPRENYLATED PLANT PROTEIN 35"/>
    <property type="match status" value="1"/>
</dbReference>
<dbReference type="OrthoDB" id="273345at2759"/>
<accession>A0A8T2BM45</accession>
<dbReference type="Proteomes" id="UP000694251">
    <property type="component" value="Chromosome 7"/>
</dbReference>
<dbReference type="Pfam" id="PF10354">
    <property type="entry name" value="BMT5-like"/>
    <property type="match status" value="1"/>
</dbReference>
<gene>
    <name evidence="4" type="ORF">ISN44_As07g008750</name>
</gene>
<reference evidence="4 5" key="1">
    <citation type="submission" date="2020-12" db="EMBL/GenBank/DDBJ databases">
        <title>Concerted genomic and epigenomic changes stabilize Arabidopsis allopolyploids.</title>
        <authorList>
            <person name="Chen Z."/>
        </authorList>
    </citation>
    <scope>NUCLEOTIDE SEQUENCE [LARGE SCALE GENOMIC DNA]</scope>
    <source>
        <strain evidence="4">As9502</strain>
        <tissue evidence="4">Leaf</tissue>
    </source>
</reference>
<dbReference type="GO" id="GO:0046872">
    <property type="term" value="F:metal ion binding"/>
    <property type="evidence" value="ECO:0007669"/>
    <property type="project" value="UniProtKB-KW"/>
</dbReference>
<dbReference type="PROSITE" id="PS50846">
    <property type="entry name" value="HMA_2"/>
    <property type="match status" value="1"/>
</dbReference>
<name>A0A8T2BM45_ARASU</name>
<dbReference type="PANTHER" id="PTHR45868">
    <property type="entry name" value="HEAVY METAL-ASSOCIATED ISOPRENYLATED PLANT PROTEIN 33-RELATED"/>
    <property type="match status" value="1"/>
</dbReference>
<feature type="region of interest" description="Disordered" evidence="2">
    <location>
        <begin position="1"/>
        <end position="27"/>
    </location>
</feature>
<dbReference type="Pfam" id="PF00403">
    <property type="entry name" value="HMA"/>
    <property type="match status" value="1"/>
</dbReference>
<evidence type="ECO:0000313" key="4">
    <source>
        <dbReference type="EMBL" id="KAG7588548.1"/>
    </source>
</evidence>
<keyword evidence="5" id="KW-1185">Reference proteome</keyword>
<evidence type="ECO:0000313" key="5">
    <source>
        <dbReference type="Proteomes" id="UP000694251"/>
    </source>
</evidence>
<evidence type="ECO:0000256" key="1">
    <source>
        <dbReference type="ARBA" id="ARBA00022723"/>
    </source>
</evidence>
<dbReference type="InterPro" id="IPR006121">
    <property type="entry name" value="HMA_dom"/>
</dbReference>
<dbReference type="GO" id="GO:0070042">
    <property type="term" value="F:rRNA (uridine-N3-)-methyltransferase activity"/>
    <property type="evidence" value="ECO:0007669"/>
    <property type="project" value="InterPro"/>
</dbReference>
<dbReference type="InterPro" id="IPR019446">
    <property type="entry name" value="BMT5-like"/>
</dbReference>
<dbReference type="GO" id="GO:0070475">
    <property type="term" value="P:rRNA base methylation"/>
    <property type="evidence" value="ECO:0007669"/>
    <property type="project" value="InterPro"/>
</dbReference>
<proteinExistence type="predicted"/>
<dbReference type="AlphaFoldDB" id="A0A8T2BM45"/>
<keyword evidence="1" id="KW-0479">Metal-binding</keyword>
<evidence type="ECO:0000256" key="2">
    <source>
        <dbReference type="SAM" id="MobiDB-lite"/>
    </source>
</evidence>
<feature type="domain" description="HMA" evidence="3">
    <location>
        <begin position="31"/>
        <end position="94"/>
    </location>
</feature>
<protein>
    <submittedName>
        <fullName evidence="4">Heavy metal-associated domain HMA</fullName>
    </submittedName>
</protein>
<feature type="region of interest" description="Disordered" evidence="2">
    <location>
        <begin position="98"/>
        <end position="158"/>
    </location>
</feature>
<dbReference type="EMBL" id="JAEFBJ010000007">
    <property type="protein sequence ID" value="KAG7588548.1"/>
    <property type="molecule type" value="Genomic_DNA"/>
</dbReference>
<evidence type="ECO:0000259" key="3">
    <source>
        <dbReference type="PROSITE" id="PS50846"/>
    </source>
</evidence>
<comment type="caution">
    <text evidence="4">The sequence shown here is derived from an EMBL/GenBank/DDBJ whole genome shotgun (WGS) entry which is preliminary data.</text>
</comment>
<sequence>MATEEMKPDTKKTEQKQKQSSQIKEDLPPPIKSCSLKVSIHCEGCKKKVKKILTSIEGVYIVYIDVKQHKVTVIGIVSPEILLKKLIKAGKNAVLLPEIPDPVENKPKPVDPKEKNKKKKKGENLQRTDEATSSGTDKPEKTEVGKSDKLESEKNDAGECCTGDGCEVASVKEKKDVLKEKDSVKEKKKKKKMKTKKLGEYNNKQKILLVGEGDFSFSLSLARAFGSATNLTATSLDTLEEIQLKYKNGKANVEELKTRGCTVVHGINVHSMAKDRKLGQRSELYDRIIFNFPHSGFGFGCENQSYYIIGERFYEEREKDC</sequence>
<organism evidence="4 5">
    <name type="scientific">Arabidopsis suecica</name>
    <name type="common">Swedish thale-cress</name>
    <name type="synonym">Cardaminopsis suecica</name>
    <dbReference type="NCBI Taxonomy" id="45249"/>
    <lineage>
        <taxon>Eukaryota</taxon>
        <taxon>Viridiplantae</taxon>
        <taxon>Streptophyta</taxon>
        <taxon>Embryophyta</taxon>
        <taxon>Tracheophyta</taxon>
        <taxon>Spermatophyta</taxon>
        <taxon>Magnoliopsida</taxon>
        <taxon>eudicotyledons</taxon>
        <taxon>Gunneridae</taxon>
        <taxon>Pentapetalae</taxon>
        <taxon>rosids</taxon>
        <taxon>malvids</taxon>
        <taxon>Brassicales</taxon>
        <taxon>Brassicaceae</taxon>
        <taxon>Camelineae</taxon>
        <taxon>Arabidopsis</taxon>
    </lineage>
</organism>
<dbReference type="CDD" id="cd00371">
    <property type="entry name" value="HMA"/>
    <property type="match status" value="1"/>
</dbReference>